<dbReference type="PROSITE" id="PS51257">
    <property type="entry name" value="PROKAR_LIPOPROTEIN"/>
    <property type="match status" value="1"/>
</dbReference>
<keyword evidence="7" id="KW-1185">Reference proteome</keyword>
<dbReference type="RefSeq" id="WP_344727305.1">
    <property type="nucleotide sequence ID" value="NZ_BAABBI010000001.1"/>
</dbReference>
<dbReference type="CDD" id="cd10283">
    <property type="entry name" value="MnuA_DNase1-like"/>
    <property type="match status" value="1"/>
</dbReference>
<dbReference type="GO" id="GO:0004519">
    <property type="term" value="F:endonuclease activity"/>
    <property type="evidence" value="ECO:0007669"/>
    <property type="project" value="UniProtKB-KW"/>
</dbReference>
<dbReference type="SUPFAM" id="SSF56219">
    <property type="entry name" value="DNase I-like"/>
    <property type="match status" value="1"/>
</dbReference>
<comment type="caution">
    <text evidence="6">The sequence shown here is derived from an EMBL/GenBank/DDBJ whole genome shotgun (WGS) entry which is preliminary data.</text>
</comment>
<keyword evidence="3" id="KW-0378">Hydrolase</keyword>
<evidence type="ECO:0000259" key="5">
    <source>
        <dbReference type="Pfam" id="PF03372"/>
    </source>
</evidence>
<dbReference type="Proteomes" id="UP001501456">
    <property type="component" value="Unassembled WGS sequence"/>
</dbReference>
<dbReference type="PANTHER" id="PTHR11371:SF31">
    <property type="entry name" value="EXTRACELLULAR NUCLEASE"/>
    <property type="match status" value="1"/>
</dbReference>
<feature type="domain" description="Endonuclease/exonuclease/phosphatase" evidence="5">
    <location>
        <begin position="63"/>
        <end position="226"/>
    </location>
</feature>
<feature type="chain" id="PRO_5045869214" evidence="4">
    <location>
        <begin position="26"/>
        <end position="311"/>
    </location>
</feature>
<feature type="signal peptide" evidence="4">
    <location>
        <begin position="1"/>
        <end position="25"/>
    </location>
</feature>
<dbReference type="InterPro" id="IPR036691">
    <property type="entry name" value="Endo/exonu/phosph_ase_sf"/>
</dbReference>
<gene>
    <name evidence="6" type="ORF">GCM10022271_07800</name>
</gene>
<keyword evidence="2" id="KW-0540">Nuclease</keyword>
<name>A0ABP7GXW3_9FLAO</name>
<evidence type="ECO:0000313" key="6">
    <source>
        <dbReference type="EMBL" id="GAA3778003.1"/>
    </source>
</evidence>
<dbReference type="InterPro" id="IPR005135">
    <property type="entry name" value="Endo/exonuclease/phosphatase"/>
</dbReference>
<proteinExistence type="inferred from homology"/>
<dbReference type="Pfam" id="PF03372">
    <property type="entry name" value="Exo_endo_phos"/>
    <property type="match status" value="1"/>
</dbReference>
<evidence type="ECO:0000256" key="4">
    <source>
        <dbReference type="SAM" id="SignalP"/>
    </source>
</evidence>
<reference evidence="7" key="1">
    <citation type="journal article" date="2019" name="Int. J. Syst. Evol. Microbiol.">
        <title>The Global Catalogue of Microorganisms (GCM) 10K type strain sequencing project: providing services to taxonomists for standard genome sequencing and annotation.</title>
        <authorList>
            <consortium name="The Broad Institute Genomics Platform"/>
            <consortium name="The Broad Institute Genome Sequencing Center for Infectious Disease"/>
            <person name="Wu L."/>
            <person name="Ma J."/>
        </authorList>
    </citation>
    <scope>NUCLEOTIDE SEQUENCE [LARGE SCALE GENOMIC DNA]</scope>
    <source>
        <strain evidence="7">JCM 17525</strain>
    </source>
</reference>
<evidence type="ECO:0000256" key="1">
    <source>
        <dbReference type="ARBA" id="ARBA00007359"/>
    </source>
</evidence>
<sequence>MKHLKLLSALLFVFLISCNPNSKRAANLVNQKNSLVNTTRIQDSKSQSNPKANIKNSNALTIASWNIRDLGKTKNDQEILQIAKIIRDYDIVALQEVVAKDPGGAKAVAKIADELNRMGSKWDYRISDPTKSPSVYISERYAFLWKTSKVKLTSRAFLDSELEDKCFREPYIGKFQLKNGDEPFYVINFHSRKFNDNPEQEIIFFKDYPKRLKSDRVLIVGDFNLNENHEVWDHLYYIGFKSALKNTKTTLKTKCKKKNYLNYSIDNIYFPSSNIEMLKSGSNDFVNDCYNLQSARLLSDHLPVYMEFLVN</sequence>
<dbReference type="PANTHER" id="PTHR11371">
    <property type="entry name" value="DEOXYRIBONUCLEASE"/>
    <property type="match status" value="1"/>
</dbReference>
<protein>
    <submittedName>
        <fullName evidence="6">Endonuclease/exonuclease/phosphatase family protein</fullName>
    </submittedName>
</protein>
<keyword evidence="6" id="KW-0255">Endonuclease</keyword>
<dbReference type="Gene3D" id="3.60.10.10">
    <property type="entry name" value="Endonuclease/exonuclease/phosphatase"/>
    <property type="match status" value="1"/>
</dbReference>
<comment type="similarity">
    <text evidence="1">Belongs to the DNase I family.</text>
</comment>
<organism evidence="6 7">
    <name type="scientific">Corallibacter vietnamensis</name>
    <dbReference type="NCBI Taxonomy" id="904130"/>
    <lineage>
        <taxon>Bacteria</taxon>
        <taxon>Pseudomonadati</taxon>
        <taxon>Bacteroidota</taxon>
        <taxon>Flavobacteriia</taxon>
        <taxon>Flavobacteriales</taxon>
        <taxon>Flavobacteriaceae</taxon>
        <taxon>Corallibacter</taxon>
    </lineage>
</organism>
<evidence type="ECO:0000256" key="2">
    <source>
        <dbReference type="ARBA" id="ARBA00022722"/>
    </source>
</evidence>
<evidence type="ECO:0000256" key="3">
    <source>
        <dbReference type="ARBA" id="ARBA00022801"/>
    </source>
</evidence>
<evidence type="ECO:0000313" key="7">
    <source>
        <dbReference type="Proteomes" id="UP001501456"/>
    </source>
</evidence>
<dbReference type="EMBL" id="BAABBI010000001">
    <property type="protein sequence ID" value="GAA3778003.1"/>
    <property type="molecule type" value="Genomic_DNA"/>
</dbReference>
<accession>A0ABP7GXW3</accession>
<dbReference type="SMART" id="SM00476">
    <property type="entry name" value="DNaseIc"/>
    <property type="match status" value="1"/>
</dbReference>
<keyword evidence="4" id="KW-0732">Signal</keyword>
<dbReference type="InterPro" id="IPR016202">
    <property type="entry name" value="DNase_I"/>
</dbReference>